<dbReference type="PANTHER" id="PTHR21661:SF35">
    <property type="entry name" value="EPOXIDE HYDROLASE"/>
    <property type="match status" value="1"/>
</dbReference>
<dbReference type="SUPFAM" id="SSF53474">
    <property type="entry name" value="alpha/beta-Hydrolases"/>
    <property type="match status" value="1"/>
</dbReference>
<evidence type="ECO:0000259" key="3">
    <source>
        <dbReference type="Pfam" id="PF00561"/>
    </source>
</evidence>
<gene>
    <name evidence="4" type="ORF">GCM10023336_05040</name>
</gene>
<sequence length="120" mass="12321">MVATSLPGYGWSDKPSTTGWGITRTARGWDTLMVLLGYERYGAQGGDCGSAVSAVLGEAAPERVAGVHLNLGPIQGPRPQTLGYGLTDSPAGQGRLDRRGVLGHVAGAPALGELRQLPGP</sequence>
<dbReference type="Gene3D" id="3.40.50.1820">
    <property type="entry name" value="alpha/beta hydrolase"/>
    <property type="match status" value="1"/>
</dbReference>
<dbReference type="EMBL" id="BAABKC010000007">
    <property type="protein sequence ID" value="GAA5043445.1"/>
    <property type="molecule type" value="Genomic_DNA"/>
</dbReference>
<dbReference type="PANTHER" id="PTHR21661">
    <property type="entry name" value="EPOXIDE HYDROLASE 1-RELATED"/>
    <property type="match status" value="1"/>
</dbReference>
<proteinExistence type="inferred from homology"/>
<protein>
    <recommendedName>
        <fullName evidence="3">AB hydrolase-1 domain-containing protein</fullName>
    </recommendedName>
</protein>
<dbReference type="Proteomes" id="UP001500124">
    <property type="component" value="Unassembled WGS sequence"/>
</dbReference>
<evidence type="ECO:0000256" key="2">
    <source>
        <dbReference type="ARBA" id="ARBA00022801"/>
    </source>
</evidence>
<dbReference type="Pfam" id="PF00561">
    <property type="entry name" value="Abhydrolase_1"/>
    <property type="match status" value="1"/>
</dbReference>
<keyword evidence="5" id="KW-1185">Reference proteome</keyword>
<dbReference type="RefSeq" id="WP_425588936.1">
    <property type="nucleotide sequence ID" value="NZ_BAABKC010000007.1"/>
</dbReference>
<organism evidence="4 5">
    <name type="scientific">Streptomyces similanensis</name>
    <dbReference type="NCBI Taxonomy" id="1274988"/>
    <lineage>
        <taxon>Bacteria</taxon>
        <taxon>Bacillati</taxon>
        <taxon>Actinomycetota</taxon>
        <taxon>Actinomycetes</taxon>
        <taxon>Kitasatosporales</taxon>
        <taxon>Streptomycetaceae</taxon>
        <taxon>Streptomyces</taxon>
    </lineage>
</organism>
<accession>A0ABP9JSJ5</accession>
<comment type="caution">
    <text evidence="4">The sequence shown here is derived from an EMBL/GenBank/DDBJ whole genome shotgun (WGS) entry which is preliminary data.</text>
</comment>
<evidence type="ECO:0000313" key="5">
    <source>
        <dbReference type="Proteomes" id="UP001500124"/>
    </source>
</evidence>
<keyword evidence="2" id="KW-0378">Hydrolase</keyword>
<feature type="domain" description="AB hydrolase-1" evidence="3">
    <location>
        <begin position="2"/>
        <end position="72"/>
    </location>
</feature>
<reference evidence="5" key="1">
    <citation type="journal article" date="2019" name="Int. J. Syst. Evol. Microbiol.">
        <title>The Global Catalogue of Microorganisms (GCM) 10K type strain sequencing project: providing services to taxonomists for standard genome sequencing and annotation.</title>
        <authorList>
            <consortium name="The Broad Institute Genomics Platform"/>
            <consortium name="The Broad Institute Genome Sequencing Center for Infectious Disease"/>
            <person name="Wu L."/>
            <person name="Ma J."/>
        </authorList>
    </citation>
    <scope>NUCLEOTIDE SEQUENCE [LARGE SCALE GENOMIC DNA]</scope>
    <source>
        <strain evidence="5">JCM 18410</strain>
    </source>
</reference>
<name>A0ABP9JSJ5_9ACTN</name>
<dbReference type="InterPro" id="IPR000073">
    <property type="entry name" value="AB_hydrolase_1"/>
</dbReference>
<dbReference type="InterPro" id="IPR029058">
    <property type="entry name" value="AB_hydrolase_fold"/>
</dbReference>
<evidence type="ECO:0000313" key="4">
    <source>
        <dbReference type="EMBL" id="GAA5043445.1"/>
    </source>
</evidence>
<evidence type="ECO:0000256" key="1">
    <source>
        <dbReference type="ARBA" id="ARBA00010088"/>
    </source>
</evidence>
<comment type="similarity">
    <text evidence="1">Belongs to the peptidase S33 family.</text>
</comment>